<dbReference type="eggNOG" id="ENOG503018T">
    <property type="taxonomic scope" value="Bacteria"/>
</dbReference>
<feature type="signal peptide" evidence="1">
    <location>
        <begin position="1"/>
        <end position="20"/>
    </location>
</feature>
<gene>
    <name evidence="2" type="ORF">ATO8_06731</name>
</gene>
<keyword evidence="1" id="KW-0732">Signal</keyword>
<reference evidence="2 3" key="1">
    <citation type="journal article" date="2014" name="Antonie Van Leeuwenhoek">
        <title>Roseivivax atlanticus sp. nov., isolated from surface seawater of the Atlantic Ocean.</title>
        <authorList>
            <person name="Li G."/>
            <person name="Lai Q."/>
            <person name="Liu X."/>
            <person name="Sun F."/>
            <person name="Shao Z."/>
        </authorList>
    </citation>
    <scope>NUCLEOTIDE SEQUENCE [LARGE SCALE GENOMIC DNA]</scope>
    <source>
        <strain evidence="2 3">22II-s10s</strain>
    </source>
</reference>
<protein>
    <recommendedName>
        <fullName evidence="4">Secreted protein</fullName>
    </recommendedName>
</protein>
<accession>W4HNW6</accession>
<evidence type="ECO:0000313" key="2">
    <source>
        <dbReference type="EMBL" id="ETW13705.1"/>
    </source>
</evidence>
<evidence type="ECO:0008006" key="4">
    <source>
        <dbReference type="Google" id="ProtNLM"/>
    </source>
</evidence>
<dbReference type="STRING" id="1379903.ATO8_06731"/>
<proteinExistence type="predicted"/>
<dbReference type="RefSeq" id="WP_043843106.1">
    <property type="nucleotide sequence ID" value="NZ_AQQW01000003.1"/>
</dbReference>
<feature type="chain" id="PRO_5004842042" description="Secreted protein" evidence="1">
    <location>
        <begin position="21"/>
        <end position="109"/>
    </location>
</feature>
<organism evidence="2 3">
    <name type="scientific">Roseivivax marinus</name>
    <dbReference type="NCBI Taxonomy" id="1379903"/>
    <lineage>
        <taxon>Bacteria</taxon>
        <taxon>Pseudomonadati</taxon>
        <taxon>Pseudomonadota</taxon>
        <taxon>Alphaproteobacteria</taxon>
        <taxon>Rhodobacterales</taxon>
        <taxon>Roseobacteraceae</taxon>
        <taxon>Roseivivax</taxon>
    </lineage>
</organism>
<sequence length="109" mass="10995">MRTLAILAALCAATSAQAQAVLGTEAGCAHVAGDETAPEDRFAVLPGHLAYRGATCQIAGIQTGTLVAACAEDGERFDLVLGISRAPDGGGVVIALPDEGGERVLYPCE</sequence>
<evidence type="ECO:0000256" key="1">
    <source>
        <dbReference type="SAM" id="SignalP"/>
    </source>
</evidence>
<keyword evidence="3" id="KW-1185">Reference proteome</keyword>
<dbReference type="AlphaFoldDB" id="W4HNW6"/>
<evidence type="ECO:0000313" key="3">
    <source>
        <dbReference type="Proteomes" id="UP000019063"/>
    </source>
</evidence>
<name>W4HNW6_9RHOB</name>
<dbReference type="EMBL" id="AQQW01000003">
    <property type="protein sequence ID" value="ETW13705.1"/>
    <property type="molecule type" value="Genomic_DNA"/>
</dbReference>
<dbReference type="Proteomes" id="UP000019063">
    <property type="component" value="Unassembled WGS sequence"/>
</dbReference>
<comment type="caution">
    <text evidence="2">The sequence shown here is derived from an EMBL/GenBank/DDBJ whole genome shotgun (WGS) entry which is preliminary data.</text>
</comment>